<feature type="domain" description="FecR protein" evidence="2">
    <location>
        <begin position="195"/>
        <end position="297"/>
    </location>
</feature>
<gene>
    <name evidence="4" type="ORF">ESA94_13725</name>
</gene>
<dbReference type="Proteomes" id="UP000290204">
    <property type="component" value="Unassembled WGS sequence"/>
</dbReference>
<feature type="transmembrane region" description="Helical" evidence="1">
    <location>
        <begin position="100"/>
        <end position="119"/>
    </location>
</feature>
<evidence type="ECO:0000313" key="4">
    <source>
        <dbReference type="EMBL" id="RXK59195.1"/>
    </source>
</evidence>
<evidence type="ECO:0000259" key="3">
    <source>
        <dbReference type="Pfam" id="PF16344"/>
    </source>
</evidence>
<name>A0A4Q1CGD4_9BACT</name>
<evidence type="ECO:0000259" key="2">
    <source>
        <dbReference type="Pfam" id="PF04773"/>
    </source>
</evidence>
<dbReference type="EMBL" id="SDHW01000004">
    <property type="protein sequence ID" value="RXK59195.1"/>
    <property type="molecule type" value="Genomic_DNA"/>
</dbReference>
<reference evidence="4 5" key="1">
    <citation type="submission" date="2019-01" db="EMBL/GenBank/DDBJ databases">
        <title>Lacibacter sp. strain TTM-7.</title>
        <authorList>
            <person name="Chen W.-M."/>
        </authorList>
    </citation>
    <scope>NUCLEOTIDE SEQUENCE [LARGE SCALE GENOMIC DNA]</scope>
    <source>
        <strain evidence="4 5">TTM-7</strain>
    </source>
</reference>
<keyword evidence="1" id="KW-1133">Transmembrane helix</keyword>
<feature type="domain" description="Protein FecR C-terminal" evidence="3">
    <location>
        <begin position="341"/>
        <end position="407"/>
    </location>
</feature>
<protein>
    <submittedName>
        <fullName evidence="4">DUF4974 domain-containing protein</fullName>
    </submittedName>
</protein>
<dbReference type="PANTHER" id="PTHR30273:SF2">
    <property type="entry name" value="PROTEIN FECR"/>
    <property type="match status" value="1"/>
</dbReference>
<dbReference type="OrthoDB" id="1452822at2"/>
<accession>A0A4Q1CGD4</accession>
<proteinExistence type="predicted"/>
<dbReference type="GO" id="GO:0016989">
    <property type="term" value="F:sigma factor antagonist activity"/>
    <property type="evidence" value="ECO:0007669"/>
    <property type="project" value="TreeGrafter"/>
</dbReference>
<evidence type="ECO:0000256" key="1">
    <source>
        <dbReference type="SAM" id="Phobius"/>
    </source>
</evidence>
<dbReference type="Gene3D" id="3.55.50.30">
    <property type="match status" value="1"/>
</dbReference>
<comment type="caution">
    <text evidence="4">The sequence shown here is derived from an EMBL/GenBank/DDBJ whole genome shotgun (WGS) entry which is preliminary data.</text>
</comment>
<dbReference type="Pfam" id="PF04773">
    <property type="entry name" value="FecR"/>
    <property type="match status" value="1"/>
</dbReference>
<dbReference type="InterPro" id="IPR006860">
    <property type="entry name" value="FecR"/>
</dbReference>
<sequence>MENKTPISPLSIENADRIAFLITGYIRSTLTDKEKDELDDWITLNDHNVELFARLTNPSQLDEALKSYNSFNSKKAISIIKAQLVEQQSTHQSKVRKMKWLPYAVAASLLLLVGIYVFTRNNTPVKVHSFTSLAEIKPGSGKAMLTLATGETILLDSVNEKSLQAGKLGFSYDNGRLVYSPYTLEGEQGELQYHTLSVPRGAHYQLKLPDGSTFWLNAESSIRFPSVFHKTKRQIEITGEVFVDVIKNEQQPFYVTFSANNNGRQEKAEIKVLGTSFNINAYKEENNTSIALTEGKIQVTSVTGNITYMHKGQLAMFTNGKINISPLVNEEEMLAWKNGWFEFKNASIEAIMKQVSRWYNIDVEYKGKINYHFNASIERNVTAAQLLYLLEQTGHVHFTLQDNKIIVKP</sequence>
<keyword evidence="1" id="KW-0472">Membrane</keyword>
<keyword evidence="1" id="KW-0812">Transmembrane</keyword>
<dbReference type="Gene3D" id="2.60.120.1440">
    <property type="match status" value="1"/>
</dbReference>
<evidence type="ECO:0000313" key="5">
    <source>
        <dbReference type="Proteomes" id="UP000290204"/>
    </source>
</evidence>
<dbReference type="InterPro" id="IPR012373">
    <property type="entry name" value="Ferrdict_sens_TM"/>
</dbReference>
<keyword evidence="5" id="KW-1185">Reference proteome</keyword>
<organism evidence="4 5">
    <name type="scientific">Lacibacter luteus</name>
    <dbReference type="NCBI Taxonomy" id="2508719"/>
    <lineage>
        <taxon>Bacteria</taxon>
        <taxon>Pseudomonadati</taxon>
        <taxon>Bacteroidota</taxon>
        <taxon>Chitinophagia</taxon>
        <taxon>Chitinophagales</taxon>
        <taxon>Chitinophagaceae</taxon>
        <taxon>Lacibacter</taxon>
    </lineage>
</organism>
<dbReference type="InterPro" id="IPR032508">
    <property type="entry name" value="FecR_C"/>
</dbReference>
<dbReference type="AlphaFoldDB" id="A0A4Q1CGD4"/>
<dbReference type="Pfam" id="PF16344">
    <property type="entry name" value="FecR_C"/>
    <property type="match status" value="1"/>
</dbReference>
<dbReference type="RefSeq" id="WP_129131499.1">
    <property type="nucleotide sequence ID" value="NZ_SDHW01000004.1"/>
</dbReference>
<dbReference type="PANTHER" id="PTHR30273">
    <property type="entry name" value="PERIPLASMIC SIGNAL SENSOR AND SIGMA FACTOR ACTIVATOR FECR-RELATED"/>
    <property type="match status" value="1"/>
</dbReference>